<dbReference type="OrthoDB" id="8480007at2"/>
<dbReference type="KEGG" id="aell:AELL_2736"/>
<dbReference type="Proteomes" id="UP000262582">
    <property type="component" value="Chromosome"/>
</dbReference>
<evidence type="ECO:0000313" key="4">
    <source>
        <dbReference type="Proteomes" id="UP000290588"/>
    </source>
</evidence>
<evidence type="ECO:0000313" key="3">
    <source>
        <dbReference type="Proteomes" id="UP000262582"/>
    </source>
</evidence>
<keyword evidence="3" id="KW-1185">Reference proteome</keyword>
<reference evidence="2 4" key="1">
    <citation type="submission" date="2017-09" db="EMBL/GenBank/DDBJ databases">
        <title>Genomics of the genus Arcobacter.</title>
        <authorList>
            <person name="Perez-Cataluna A."/>
            <person name="Figueras M.J."/>
            <person name="Salas-Masso N."/>
        </authorList>
    </citation>
    <scope>NUCLEOTIDE SEQUENCE [LARGE SCALE GENOMIC DNA]</scope>
    <source>
        <strain evidence="2 4">CECT 7837</strain>
    </source>
</reference>
<evidence type="ECO:0008006" key="5">
    <source>
        <dbReference type="Google" id="ProtNLM"/>
    </source>
</evidence>
<name>A0A347UBW2_9BACT</name>
<protein>
    <recommendedName>
        <fullName evidence="5">Response regulator receiver domain-containing protein</fullName>
    </recommendedName>
</protein>
<proteinExistence type="predicted"/>
<evidence type="ECO:0000313" key="1">
    <source>
        <dbReference type="EMBL" id="AXX96340.1"/>
    </source>
</evidence>
<reference evidence="1 3" key="2">
    <citation type="submission" date="2018-08" db="EMBL/GenBank/DDBJ databases">
        <title>Complete genome of the Arcobacter ellisii type strain LMG 26155.</title>
        <authorList>
            <person name="Miller W.G."/>
            <person name="Yee E."/>
            <person name="Bono J.L."/>
        </authorList>
    </citation>
    <scope>NUCLEOTIDE SEQUENCE [LARGE SCALE GENOMIC DNA]</scope>
    <source>
        <strain evidence="1 3">LMG 26155</strain>
    </source>
</reference>
<dbReference type="RefSeq" id="WP_118918476.1">
    <property type="nucleotide sequence ID" value="NZ_CP032097.1"/>
</dbReference>
<dbReference type="Proteomes" id="UP000290588">
    <property type="component" value="Unassembled WGS sequence"/>
</dbReference>
<dbReference type="AlphaFoldDB" id="A0A347UBW2"/>
<accession>A0A347UBW2</accession>
<dbReference type="EMBL" id="CP032097">
    <property type="protein sequence ID" value="AXX96340.1"/>
    <property type="molecule type" value="Genomic_DNA"/>
</dbReference>
<organism evidence="2 4">
    <name type="scientific">Arcobacter ellisii</name>
    <dbReference type="NCBI Taxonomy" id="913109"/>
    <lineage>
        <taxon>Bacteria</taxon>
        <taxon>Pseudomonadati</taxon>
        <taxon>Campylobacterota</taxon>
        <taxon>Epsilonproteobacteria</taxon>
        <taxon>Campylobacterales</taxon>
        <taxon>Arcobacteraceae</taxon>
        <taxon>Arcobacter</taxon>
    </lineage>
</organism>
<evidence type="ECO:0000313" key="2">
    <source>
        <dbReference type="EMBL" id="RXI31820.1"/>
    </source>
</evidence>
<sequence>MKLGFVDDETSSIINFRGWFVDDYILEIFEVDDSISAEEIAQKVLLSNLDMLIIDFKLDENGNTSIDGNKVATEVRKLLPKLPLTILTSHERDAVSHVDDGMLLRSKDELSEEYIDIFKMKVFNTINNYQSAVRKNKDIVKELSEKKLEISLNEKEEEDLFNAYQFLNEIYPNDPTLKGYLTRPGELHTLVDLLEESRKMIESLKK</sequence>
<dbReference type="EMBL" id="NXIG01000003">
    <property type="protein sequence ID" value="RXI31820.1"/>
    <property type="molecule type" value="Genomic_DNA"/>
</dbReference>
<gene>
    <name evidence="1" type="ORF">AELL_2736</name>
    <name evidence="2" type="ORF">CP962_03295</name>
</gene>